<evidence type="ECO:0008006" key="6">
    <source>
        <dbReference type="Google" id="ProtNLM"/>
    </source>
</evidence>
<evidence type="ECO:0000313" key="4">
    <source>
        <dbReference type="EMBL" id="KAL3090053.1"/>
    </source>
</evidence>
<accession>A0ABD2JHW0</accession>
<organism evidence="4 5">
    <name type="scientific">Heterodera schachtii</name>
    <name type="common">Sugarbeet cyst nematode worm</name>
    <name type="synonym">Tylenchus schachtii</name>
    <dbReference type="NCBI Taxonomy" id="97005"/>
    <lineage>
        <taxon>Eukaryota</taxon>
        <taxon>Metazoa</taxon>
        <taxon>Ecdysozoa</taxon>
        <taxon>Nematoda</taxon>
        <taxon>Chromadorea</taxon>
        <taxon>Rhabditida</taxon>
        <taxon>Tylenchina</taxon>
        <taxon>Tylenchomorpha</taxon>
        <taxon>Tylenchoidea</taxon>
        <taxon>Heteroderidae</taxon>
        <taxon>Heteroderinae</taxon>
        <taxon>Heterodera</taxon>
    </lineage>
</organism>
<keyword evidence="5" id="KW-1185">Reference proteome</keyword>
<reference evidence="4 5" key="1">
    <citation type="submission" date="2024-10" db="EMBL/GenBank/DDBJ databases">
        <authorList>
            <person name="Kim D."/>
        </authorList>
    </citation>
    <scope>NUCLEOTIDE SEQUENCE [LARGE SCALE GENOMIC DNA]</scope>
    <source>
        <strain evidence="4">Taebaek</strain>
    </source>
</reference>
<keyword evidence="3" id="KW-0106">Calcium</keyword>
<dbReference type="InterPro" id="IPR051581">
    <property type="entry name" value="Ca-bind"/>
</dbReference>
<dbReference type="AlphaFoldDB" id="A0ABD2JHW0"/>
<gene>
    <name evidence="4" type="ORF">niasHS_006505</name>
</gene>
<comment type="caution">
    <text evidence="4">The sequence shown here is derived from an EMBL/GenBank/DDBJ whole genome shotgun (WGS) entry which is preliminary data.</text>
</comment>
<keyword evidence="1" id="KW-0479">Metal-binding</keyword>
<sequence>MPSGNALVNSSACFQPVSQLSILNIVPSAEILSEEMLRQKAAKEADRCEDPLVRLQLKCLAVGFAIGKKLVRYFLSKNATTMDCAQFVQTLRSFPSLSLSESEAKEIFDRLSVRLGTSSAAAGVLSVAKMVEEFMPPLKAQRRELVEEVFRKMDPNDTGSVPLSALCARFDHRRQPQFESGKKSREELLASFLDTFEPDPDGQVLAIEFLAFYAAKSAAVQNDIHFDWMLRSQWKL</sequence>
<dbReference type="EMBL" id="JBICCN010000143">
    <property type="protein sequence ID" value="KAL3090053.1"/>
    <property type="molecule type" value="Genomic_DNA"/>
</dbReference>
<dbReference type="Proteomes" id="UP001620645">
    <property type="component" value="Unassembled WGS sequence"/>
</dbReference>
<dbReference type="InterPro" id="IPR011992">
    <property type="entry name" value="EF-hand-dom_pair"/>
</dbReference>
<dbReference type="SUPFAM" id="SSF47473">
    <property type="entry name" value="EF-hand"/>
    <property type="match status" value="1"/>
</dbReference>
<dbReference type="PANTHER" id="PTHR34524">
    <property type="entry name" value="CALCYPHOSIN"/>
    <property type="match status" value="1"/>
</dbReference>
<name>A0ABD2JHW0_HETSC</name>
<evidence type="ECO:0000256" key="2">
    <source>
        <dbReference type="ARBA" id="ARBA00022737"/>
    </source>
</evidence>
<evidence type="ECO:0000256" key="1">
    <source>
        <dbReference type="ARBA" id="ARBA00022723"/>
    </source>
</evidence>
<evidence type="ECO:0000256" key="3">
    <source>
        <dbReference type="ARBA" id="ARBA00022837"/>
    </source>
</evidence>
<dbReference type="GO" id="GO:0046872">
    <property type="term" value="F:metal ion binding"/>
    <property type="evidence" value="ECO:0007669"/>
    <property type="project" value="UniProtKB-KW"/>
</dbReference>
<protein>
    <recommendedName>
        <fullName evidence="6">Calmodulin</fullName>
    </recommendedName>
</protein>
<evidence type="ECO:0000313" key="5">
    <source>
        <dbReference type="Proteomes" id="UP001620645"/>
    </source>
</evidence>
<dbReference type="PANTHER" id="PTHR34524:SF6">
    <property type="entry name" value="CALCYPHOSINE LIKE"/>
    <property type="match status" value="1"/>
</dbReference>
<keyword evidence="2" id="KW-0677">Repeat</keyword>
<proteinExistence type="predicted"/>
<dbReference type="Gene3D" id="1.10.238.10">
    <property type="entry name" value="EF-hand"/>
    <property type="match status" value="1"/>
</dbReference>